<dbReference type="PANTHER" id="PTHR12526:SF638">
    <property type="entry name" value="SPORE COAT PROTEIN SA"/>
    <property type="match status" value="1"/>
</dbReference>
<feature type="domain" description="Glycosyl transferase family 1" evidence="1">
    <location>
        <begin position="227"/>
        <end position="384"/>
    </location>
</feature>
<evidence type="ECO:0000313" key="3">
    <source>
        <dbReference type="EMBL" id="HDX31526.1"/>
    </source>
</evidence>
<feature type="domain" description="Glycosyltransferase subfamily 4-like N-terminal" evidence="2">
    <location>
        <begin position="27"/>
        <end position="211"/>
    </location>
</feature>
<dbReference type="EMBL" id="DSMG01000084">
    <property type="protein sequence ID" value="HDX31526.1"/>
    <property type="molecule type" value="Genomic_DNA"/>
</dbReference>
<dbReference type="InterPro" id="IPR001296">
    <property type="entry name" value="Glyco_trans_1"/>
</dbReference>
<name>A0A7C1JK25_9CHLR</name>
<organism evidence="3">
    <name type="scientific">Caldilinea aerophila</name>
    <dbReference type="NCBI Taxonomy" id="133453"/>
    <lineage>
        <taxon>Bacteria</taxon>
        <taxon>Bacillati</taxon>
        <taxon>Chloroflexota</taxon>
        <taxon>Caldilineae</taxon>
        <taxon>Caldilineales</taxon>
        <taxon>Caldilineaceae</taxon>
        <taxon>Caldilinea</taxon>
    </lineage>
</organism>
<protein>
    <submittedName>
        <fullName evidence="3">Glycosyltransferase family 1 protein</fullName>
    </submittedName>
</protein>
<proteinExistence type="predicted"/>
<dbReference type="GO" id="GO:0016757">
    <property type="term" value="F:glycosyltransferase activity"/>
    <property type="evidence" value="ECO:0007669"/>
    <property type="project" value="InterPro"/>
</dbReference>
<dbReference type="Pfam" id="PF00534">
    <property type="entry name" value="Glycos_transf_1"/>
    <property type="match status" value="1"/>
</dbReference>
<accession>A0A7C1JK25</accession>
<dbReference type="Pfam" id="PF13439">
    <property type="entry name" value="Glyco_transf_4"/>
    <property type="match status" value="1"/>
</dbReference>
<comment type="caution">
    <text evidence="3">The sequence shown here is derived from an EMBL/GenBank/DDBJ whole genome shotgun (WGS) entry which is preliminary data.</text>
</comment>
<keyword evidence="3" id="KW-0808">Transferase</keyword>
<gene>
    <name evidence="3" type="ORF">ENQ20_08520</name>
</gene>
<reference evidence="3" key="1">
    <citation type="journal article" date="2020" name="mSystems">
        <title>Genome- and Community-Level Interaction Insights into Carbon Utilization and Element Cycling Functions of Hydrothermarchaeota in Hydrothermal Sediment.</title>
        <authorList>
            <person name="Zhou Z."/>
            <person name="Liu Y."/>
            <person name="Xu W."/>
            <person name="Pan J."/>
            <person name="Luo Z.H."/>
            <person name="Li M."/>
        </authorList>
    </citation>
    <scope>NUCLEOTIDE SEQUENCE [LARGE SCALE GENOMIC DNA]</scope>
    <source>
        <strain evidence="3">SpSt-289</strain>
    </source>
</reference>
<dbReference type="Gene3D" id="3.40.50.2000">
    <property type="entry name" value="Glycogen Phosphorylase B"/>
    <property type="match status" value="2"/>
</dbReference>
<dbReference type="InterPro" id="IPR028098">
    <property type="entry name" value="Glyco_trans_4-like_N"/>
</dbReference>
<evidence type="ECO:0000259" key="1">
    <source>
        <dbReference type="Pfam" id="PF00534"/>
    </source>
</evidence>
<dbReference type="AlphaFoldDB" id="A0A7C1JK25"/>
<evidence type="ECO:0000259" key="2">
    <source>
        <dbReference type="Pfam" id="PF13439"/>
    </source>
</evidence>
<dbReference type="SUPFAM" id="SSF53756">
    <property type="entry name" value="UDP-Glycosyltransferase/glycogen phosphorylase"/>
    <property type="match status" value="1"/>
</dbReference>
<sequence length="417" mass="47351">MSMMSKESVLGIMRVLLISWEYPPYVVGGMGKHVAELTPFLSGQTLDGTGNEERISVDVLTTRYSGGPQEEQVNEFLRIYRVDAPPIDPVDHYNSVVQSNQNLVERAEALAQQQPYDLIHIHDWLVAKAGITLKHRWKVPLITTMHATERGRHQGHIPSETSSQIDRMEWQCCFEAWSVIACSRFMRDELQHYFGIPADKTIIIPNGINIEAMVHCSEERRALLRQRYAPNGERLLLFVGRIVHEKGLHVLIRAMPRILAEHPNTRLLVAGKNSEKYWPLAYELGVERAINFLGYVSDEERDCLYSIVDAAIFPSLYEPFGIVALEAMAAGTNVIASSVGGLGEVVRHLENGLTVYPNDPLSIAWAVNKLFTEPEAAAERRRRATLEVKENYSWHNIARQTALLYQRVVNERKNTDW</sequence>
<dbReference type="CDD" id="cd03801">
    <property type="entry name" value="GT4_PimA-like"/>
    <property type="match status" value="1"/>
</dbReference>
<dbReference type="PANTHER" id="PTHR12526">
    <property type="entry name" value="GLYCOSYLTRANSFERASE"/>
    <property type="match status" value="1"/>
</dbReference>